<dbReference type="PANTHER" id="PTHR37422">
    <property type="entry name" value="TEICHURONIC ACID BIOSYNTHESIS PROTEIN TUAE"/>
    <property type="match status" value="1"/>
</dbReference>
<evidence type="ECO:0000256" key="3">
    <source>
        <dbReference type="ARBA" id="ARBA00022989"/>
    </source>
</evidence>
<dbReference type="AlphaFoldDB" id="A0A9D1SQ84"/>
<keyword evidence="7" id="KW-0436">Ligase</keyword>
<keyword evidence="4 5" id="KW-0472">Membrane</keyword>
<comment type="caution">
    <text evidence="7">The sequence shown here is derived from an EMBL/GenBank/DDBJ whole genome shotgun (WGS) entry which is preliminary data.</text>
</comment>
<feature type="transmembrane region" description="Helical" evidence="5">
    <location>
        <begin position="30"/>
        <end position="51"/>
    </location>
</feature>
<feature type="transmembrane region" description="Helical" evidence="5">
    <location>
        <begin position="112"/>
        <end position="130"/>
    </location>
</feature>
<dbReference type="GO" id="GO:0016020">
    <property type="term" value="C:membrane"/>
    <property type="evidence" value="ECO:0007669"/>
    <property type="project" value="UniProtKB-SubCell"/>
</dbReference>
<evidence type="ECO:0000256" key="2">
    <source>
        <dbReference type="ARBA" id="ARBA00022692"/>
    </source>
</evidence>
<feature type="transmembrane region" description="Helical" evidence="5">
    <location>
        <begin position="137"/>
        <end position="157"/>
    </location>
</feature>
<evidence type="ECO:0000256" key="5">
    <source>
        <dbReference type="SAM" id="Phobius"/>
    </source>
</evidence>
<dbReference type="InterPro" id="IPR051533">
    <property type="entry name" value="WaaL-like"/>
</dbReference>
<dbReference type="Proteomes" id="UP000886748">
    <property type="component" value="Unassembled WGS sequence"/>
</dbReference>
<feature type="transmembrane region" description="Helical" evidence="5">
    <location>
        <begin position="196"/>
        <end position="216"/>
    </location>
</feature>
<keyword evidence="3 5" id="KW-1133">Transmembrane helix</keyword>
<feature type="transmembrane region" description="Helical" evidence="5">
    <location>
        <begin position="57"/>
        <end position="73"/>
    </location>
</feature>
<dbReference type="GO" id="GO:0016874">
    <property type="term" value="F:ligase activity"/>
    <property type="evidence" value="ECO:0007669"/>
    <property type="project" value="UniProtKB-KW"/>
</dbReference>
<evidence type="ECO:0000259" key="6">
    <source>
        <dbReference type="Pfam" id="PF04932"/>
    </source>
</evidence>
<organism evidence="7 8">
    <name type="scientific">Candidatus Limenecus avicola</name>
    <dbReference type="NCBI Taxonomy" id="2840847"/>
    <lineage>
        <taxon>Bacteria</taxon>
        <taxon>Bacillati</taxon>
        <taxon>Bacillota</taxon>
        <taxon>Clostridia</taxon>
        <taxon>Eubacteriales</taxon>
        <taxon>Clostridiaceae</taxon>
        <taxon>Clostridiaceae incertae sedis</taxon>
        <taxon>Candidatus Limenecus</taxon>
    </lineage>
</organism>
<evidence type="ECO:0000313" key="7">
    <source>
        <dbReference type="EMBL" id="HIU91748.1"/>
    </source>
</evidence>
<sequence>MIESKFIDLKNKFYAYFQNKLERITKNSFFLGKIDEVILTFICLTLFASTFMPSEKIGAFAIIVVLLTILKLFTKKGAKIALTKFDAALFVYFAICFISTINSTLLPQSIHGFLKTVIYIFYYYCSVNYFQTNQNKIRYIFLLVGILCSAEAIIAIYQNFAGVEQISTWQDSNYINPEDAIARAYGTLKPLNPNLLGGYLIAGIPYILGAGAICLVQKNFKTFFSSLTFFALCSLAVFLTGSRGAYLALAAIVAGMITIVTLVIKTDYNTAQKLKSVWQKFFIAVISLFALVLIAVPKITKRLLSIFILRGDSSTSFRMNVYNSSWHMFCDNCILGIGAGNQTFREIYGLYMLTGYDALSTYSVPLEIAVESGIFGLIAFVAFIGLFLFDAYKCITTKANADGLADKIVVCAATLTIIGVMTHGLFDTIYFRPQVQFLFWTTIAMASSVMYRQN</sequence>
<feature type="transmembrane region" description="Helical" evidence="5">
    <location>
        <begin position="85"/>
        <end position="106"/>
    </location>
</feature>
<protein>
    <submittedName>
        <fullName evidence="7">O-antigen ligase family protein</fullName>
    </submittedName>
</protein>
<comment type="subcellular location">
    <subcellularLocation>
        <location evidence="1">Membrane</location>
        <topology evidence="1">Multi-pass membrane protein</topology>
    </subcellularLocation>
</comment>
<feature type="transmembrane region" description="Helical" evidence="5">
    <location>
        <begin position="223"/>
        <end position="239"/>
    </location>
</feature>
<reference evidence="7" key="1">
    <citation type="submission" date="2020-10" db="EMBL/GenBank/DDBJ databases">
        <authorList>
            <person name="Gilroy R."/>
        </authorList>
    </citation>
    <scope>NUCLEOTIDE SEQUENCE</scope>
    <source>
        <strain evidence="7">CHK154-7741</strain>
    </source>
</reference>
<accession>A0A9D1SQ84</accession>
<feature type="domain" description="O-antigen ligase-related" evidence="6">
    <location>
        <begin position="229"/>
        <end position="381"/>
    </location>
</feature>
<feature type="transmembrane region" description="Helical" evidence="5">
    <location>
        <begin position="277"/>
        <end position="296"/>
    </location>
</feature>
<dbReference type="PANTHER" id="PTHR37422:SF22">
    <property type="entry name" value="SLR1515 PROTEIN"/>
    <property type="match status" value="1"/>
</dbReference>
<name>A0A9D1SQ84_9CLOT</name>
<evidence type="ECO:0000256" key="1">
    <source>
        <dbReference type="ARBA" id="ARBA00004141"/>
    </source>
</evidence>
<dbReference type="InterPro" id="IPR007016">
    <property type="entry name" value="O-antigen_ligase-rel_domated"/>
</dbReference>
<evidence type="ECO:0000256" key="4">
    <source>
        <dbReference type="ARBA" id="ARBA00023136"/>
    </source>
</evidence>
<reference evidence="7" key="2">
    <citation type="journal article" date="2021" name="PeerJ">
        <title>Extensive microbial diversity within the chicken gut microbiome revealed by metagenomics and culture.</title>
        <authorList>
            <person name="Gilroy R."/>
            <person name="Ravi A."/>
            <person name="Getino M."/>
            <person name="Pursley I."/>
            <person name="Horton D.L."/>
            <person name="Alikhan N.F."/>
            <person name="Baker D."/>
            <person name="Gharbi K."/>
            <person name="Hall N."/>
            <person name="Watson M."/>
            <person name="Adriaenssens E.M."/>
            <person name="Foster-Nyarko E."/>
            <person name="Jarju S."/>
            <person name="Secka A."/>
            <person name="Antonio M."/>
            <person name="Oren A."/>
            <person name="Chaudhuri R.R."/>
            <person name="La Ragione R."/>
            <person name="Hildebrand F."/>
            <person name="Pallen M.J."/>
        </authorList>
    </citation>
    <scope>NUCLEOTIDE SEQUENCE</scope>
    <source>
        <strain evidence="7">CHK154-7741</strain>
    </source>
</reference>
<gene>
    <name evidence="7" type="ORF">IAD26_01290</name>
</gene>
<evidence type="ECO:0000313" key="8">
    <source>
        <dbReference type="Proteomes" id="UP000886748"/>
    </source>
</evidence>
<feature type="transmembrane region" description="Helical" evidence="5">
    <location>
        <begin position="404"/>
        <end position="422"/>
    </location>
</feature>
<dbReference type="Pfam" id="PF04932">
    <property type="entry name" value="Wzy_C"/>
    <property type="match status" value="1"/>
</dbReference>
<proteinExistence type="predicted"/>
<feature type="transmembrane region" description="Helical" evidence="5">
    <location>
        <begin position="373"/>
        <end position="392"/>
    </location>
</feature>
<keyword evidence="2 5" id="KW-0812">Transmembrane</keyword>
<dbReference type="EMBL" id="DVOD01000012">
    <property type="protein sequence ID" value="HIU91748.1"/>
    <property type="molecule type" value="Genomic_DNA"/>
</dbReference>
<feature type="transmembrane region" description="Helical" evidence="5">
    <location>
        <begin position="245"/>
        <end position="265"/>
    </location>
</feature>